<evidence type="ECO:0000313" key="2">
    <source>
        <dbReference type="EMBL" id="NBG88135.1"/>
    </source>
</evidence>
<protein>
    <submittedName>
        <fullName evidence="2">Uncharacterized protein</fullName>
    </submittedName>
</protein>
<keyword evidence="3" id="KW-1185">Reference proteome</keyword>
<organism evidence="2 3">
    <name type="scientific">Isachenkonia alkalipeptolytica</name>
    <dbReference type="NCBI Taxonomy" id="2565777"/>
    <lineage>
        <taxon>Bacteria</taxon>
        <taxon>Bacillati</taxon>
        <taxon>Bacillota</taxon>
        <taxon>Clostridia</taxon>
        <taxon>Eubacteriales</taxon>
        <taxon>Clostridiaceae</taxon>
        <taxon>Isachenkonia</taxon>
    </lineage>
</organism>
<keyword evidence="1" id="KW-0472">Membrane</keyword>
<accession>A0AA43XJN4</accession>
<proteinExistence type="predicted"/>
<keyword evidence="1" id="KW-1133">Transmembrane helix</keyword>
<dbReference type="AlphaFoldDB" id="A0AA43XJN4"/>
<dbReference type="EMBL" id="SUMG01000006">
    <property type="protein sequence ID" value="NBG88135.1"/>
    <property type="molecule type" value="Genomic_DNA"/>
</dbReference>
<feature type="transmembrane region" description="Helical" evidence="1">
    <location>
        <begin position="7"/>
        <end position="30"/>
    </location>
</feature>
<reference evidence="2 3" key="1">
    <citation type="submission" date="2019-04" db="EMBL/GenBank/DDBJ databases">
        <title>Isachenkonia alkalipeptolytica gen. nov. sp. nov. a new anaerobic, alkiliphilic organothrophic bacterium capable to reduce synthesized ferrihydrite isolated from a soda lake.</title>
        <authorList>
            <person name="Toshchakov S.V."/>
            <person name="Zavarzina D.G."/>
            <person name="Zhilina T.N."/>
            <person name="Kostrikina N.A."/>
            <person name="Kublanov I.V."/>
        </authorList>
    </citation>
    <scope>NUCLEOTIDE SEQUENCE [LARGE SCALE GENOMIC DNA]</scope>
    <source>
        <strain evidence="2 3">Z-1701</strain>
    </source>
</reference>
<name>A0AA43XJN4_9CLOT</name>
<evidence type="ECO:0000313" key="3">
    <source>
        <dbReference type="Proteomes" id="UP000449710"/>
    </source>
</evidence>
<comment type="caution">
    <text evidence="2">The sequence shown here is derived from an EMBL/GenBank/DDBJ whole genome shotgun (WGS) entry which is preliminary data.</text>
</comment>
<feature type="transmembrane region" description="Helical" evidence="1">
    <location>
        <begin position="42"/>
        <end position="65"/>
    </location>
</feature>
<keyword evidence="1" id="KW-0812">Transmembrane</keyword>
<dbReference type="RefSeq" id="WP_160720349.1">
    <property type="nucleotide sequence ID" value="NZ_SUMG01000006.1"/>
</dbReference>
<evidence type="ECO:0000256" key="1">
    <source>
        <dbReference type="SAM" id="Phobius"/>
    </source>
</evidence>
<sequence>MRNQTAVVLNVIGIVIVFAGIFTPIIFFGIGINEFVRLDDGLIALIYASVLFVSVTIGFLIKGFAELIDFTQKNSDDTHELLKFIKHNEHEVKNNSITTTSVASGEDIEMDLDKKS</sequence>
<dbReference type="Proteomes" id="UP000449710">
    <property type="component" value="Unassembled WGS sequence"/>
</dbReference>
<gene>
    <name evidence="2" type="ORF">ISALK_06435</name>
</gene>